<evidence type="ECO:0000313" key="2">
    <source>
        <dbReference type="EMBL" id="JAP75794.1"/>
    </source>
</evidence>
<dbReference type="AlphaFoldDB" id="A0A131Y8J8"/>
<accession>A0A131Y8J8</accession>
<reference evidence="2" key="1">
    <citation type="submission" date="2016-02" db="EMBL/GenBank/DDBJ databases">
        <title>RNAseq analyses of the midgut from blood- or serum-fed Ixodes ricinus ticks.</title>
        <authorList>
            <person name="Perner J."/>
            <person name="Provaznik J."/>
            <person name="Schrenkova J."/>
            <person name="Urbanova V."/>
            <person name="Ribeiro J.M."/>
            <person name="Kopacek P."/>
        </authorList>
    </citation>
    <scope>NUCLEOTIDE SEQUENCE</scope>
    <source>
        <tissue evidence="2">Gut</tissue>
    </source>
</reference>
<dbReference type="Pfam" id="PF00561">
    <property type="entry name" value="Abhydrolase_1"/>
    <property type="match status" value="1"/>
</dbReference>
<sequence>MISHSLRQCVFSTPKSLLSISARCFSKEMAQKAPGKLLDVLGYHIHFETVGNGPKVLVLLPGAIGSTRTDFSPQLEKLDRKQFTLVAWDPPGYGFSRPPERTFPVDFYHRDARVVAQLMKQLGHKKYNVLGWSDGANTGMILAAMYPERIEKLVAFGGNSYIEDIDVQLLEATRNVEQWSQRMREPMEALYGPERFQKLWWDYCDFYKRLLHNQGGDVCRAELAKIRCPTLIVHGGKDPLVTPEHPAYLLRHIALSKLCVIPEGKHNLHLKFPEDFNKLVTDFILG</sequence>
<dbReference type="PANTHER" id="PTHR46331:SF2">
    <property type="entry name" value="VALACYCLOVIR HYDROLASE"/>
    <property type="match status" value="1"/>
</dbReference>
<feature type="domain" description="AB hydrolase-1" evidence="1">
    <location>
        <begin position="56"/>
        <end position="185"/>
    </location>
</feature>
<dbReference type="InterPro" id="IPR029058">
    <property type="entry name" value="AB_hydrolase_fold"/>
</dbReference>
<dbReference type="Gene3D" id="3.40.50.1820">
    <property type="entry name" value="alpha/beta hydrolase"/>
    <property type="match status" value="1"/>
</dbReference>
<dbReference type="SUPFAM" id="SSF53474">
    <property type="entry name" value="alpha/beta-Hydrolases"/>
    <property type="match status" value="1"/>
</dbReference>
<organism evidence="2">
    <name type="scientific">Ixodes ricinus</name>
    <name type="common">Common tick</name>
    <name type="synonym">Acarus ricinus</name>
    <dbReference type="NCBI Taxonomy" id="34613"/>
    <lineage>
        <taxon>Eukaryota</taxon>
        <taxon>Metazoa</taxon>
        <taxon>Ecdysozoa</taxon>
        <taxon>Arthropoda</taxon>
        <taxon>Chelicerata</taxon>
        <taxon>Arachnida</taxon>
        <taxon>Acari</taxon>
        <taxon>Parasitiformes</taxon>
        <taxon>Ixodida</taxon>
        <taxon>Ixodoidea</taxon>
        <taxon>Ixodidae</taxon>
        <taxon>Ixodinae</taxon>
        <taxon>Ixodes</taxon>
    </lineage>
</organism>
<proteinExistence type="evidence at transcript level"/>
<protein>
    <submittedName>
        <fullName evidence="2">Putative valacyclovir hydrolase</fullName>
    </submittedName>
</protein>
<keyword evidence="2" id="KW-0378">Hydrolase</keyword>
<dbReference type="PANTHER" id="PTHR46331">
    <property type="entry name" value="VALACYCLOVIR HYDROLASE"/>
    <property type="match status" value="1"/>
</dbReference>
<dbReference type="GO" id="GO:0017171">
    <property type="term" value="F:serine hydrolase activity"/>
    <property type="evidence" value="ECO:0007669"/>
    <property type="project" value="TreeGrafter"/>
</dbReference>
<dbReference type="InterPro" id="IPR000073">
    <property type="entry name" value="AB_hydrolase_1"/>
</dbReference>
<evidence type="ECO:0000259" key="1">
    <source>
        <dbReference type="Pfam" id="PF00561"/>
    </source>
</evidence>
<name>A0A131Y8J8_IXORI</name>
<dbReference type="EMBL" id="GEFM01000002">
    <property type="protein sequence ID" value="JAP75794.1"/>
    <property type="molecule type" value="mRNA"/>
</dbReference>